<dbReference type="Gene3D" id="2.30.42.10">
    <property type="match status" value="1"/>
</dbReference>
<dbReference type="Proteomes" id="UP001153069">
    <property type="component" value="Unassembled WGS sequence"/>
</dbReference>
<gene>
    <name evidence="4" type="ORF">SEMRO_327_G118430.1</name>
</gene>
<feature type="transmembrane region" description="Helical" evidence="2">
    <location>
        <begin position="351"/>
        <end position="368"/>
    </location>
</feature>
<feature type="transmembrane region" description="Helical" evidence="2">
    <location>
        <begin position="432"/>
        <end position="450"/>
    </location>
</feature>
<comment type="caution">
    <text evidence="4">The sequence shown here is derived from an EMBL/GenBank/DDBJ whole genome shotgun (WGS) entry which is preliminary data.</text>
</comment>
<feature type="transmembrane region" description="Helical" evidence="2">
    <location>
        <begin position="374"/>
        <end position="393"/>
    </location>
</feature>
<dbReference type="EMBL" id="CAICTM010000326">
    <property type="protein sequence ID" value="CAB9507979.1"/>
    <property type="molecule type" value="Genomic_DNA"/>
</dbReference>
<dbReference type="SUPFAM" id="SSF50156">
    <property type="entry name" value="PDZ domain-like"/>
    <property type="match status" value="2"/>
</dbReference>
<feature type="region of interest" description="Disordered" evidence="1">
    <location>
        <begin position="473"/>
        <end position="680"/>
    </location>
</feature>
<feature type="compositionally biased region" description="Low complexity" evidence="1">
    <location>
        <begin position="569"/>
        <end position="586"/>
    </location>
</feature>
<keyword evidence="2" id="KW-0472">Membrane</keyword>
<name>A0A9N8DXV7_9STRA</name>
<feature type="compositionally biased region" description="Low complexity" evidence="1">
    <location>
        <begin position="473"/>
        <end position="485"/>
    </location>
</feature>
<evidence type="ECO:0000256" key="2">
    <source>
        <dbReference type="SAM" id="Phobius"/>
    </source>
</evidence>
<keyword evidence="2" id="KW-0812">Transmembrane</keyword>
<feature type="domain" description="PDZ" evidence="3">
    <location>
        <begin position="133"/>
        <end position="207"/>
    </location>
</feature>
<feature type="compositionally biased region" description="Polar residues" evidence="1">
    <location>
        <begin position="646"/>
        <end position="673"/>
    </location>
</feature>
<dbReference type="OrthoDB" id="48498at2759"/>
<accession>A0A9N8DXV7</accession>
<feature type="compositionally biased region" description="Polar residues" evidence="1">
    <location>
        <begin position="612"/>
        <end position="634"/>
    </location>
</feature>
<feature type="compositionally biased region" description="Low complexity" evidence="1">
    <location>
        <begin position="594"/>
        <end position="607"/>
    </location>
</feature>
<evidence type="ECO:0000259" key="3">
    <source>
        <dbReference type="PROSITE" id="PS50106"/>
    </source>
</evidence>
<evidence type="ECO:0000313" key="5">
    <source>
        <dbReference type="Proteomes" id="UP001153069"/>
    </source>
</evidence>
<sequence>MVWQLKGSLQRLWSRGKKTAGSDLDDTLATAELEVLEEGFMFSEIPTIHLGHDEESLLPASPSLLLGSSVGIAISSSNSPTDDVEVPTNHATPVVATPVVALDFDDEDFPRPQSELDERAAYISVTAFDCNCDKKRPVGIKVRSVKGKLLIVDIRKNSVFAQSPIRVGDQIAGINGRSCDPIIDGGQATRILDYVKGTVSIVVHTEGKVGLIECMLIKPRPGCETGLKLRYIQRKLQILRLDPAGPWTFSILNEGNHILAINGMPCSQLDGAAAEALIATSETHVTILAKSVQETNLVIEEYMTPGYMNHRFFRRPDKNFPENNRPKSRCSLDYIGPCFNRVWSPAKGAHIFANVFVVGMALVAGIGYDIGAVSTLWLVLLGLVVTNLPWVGWRDRAGAWCSIGQIVGSVLVLFSCAVMLPIFFGSDLYDTLARNIGISIPMTIIINLPMHFQVDYIDRYDLDAAGVQVAPVTTNSATGTTQTNTERAQPRSRGSGRNRIASTSASARANDEGNNRAAIATNSSNSSSSEQSQAPVEESNRDIEANTSATTTPSSEQSQAPAEEINRDATTTSTTSPATEQTQSTAGGSNEDIAASASAAPDTATSSMPGLEQTQANAEESTVDSEQISSTSTRTAEETQPIVEGSNGNTIQAAATSSSTPTLEQTQLNTEAITNGEDHH</sequence>
<organism evidence="4 5">
    <name type="scientific">Seminavis robusta</name>
    <dbReference type="NCBI Taxonomy" id="568900"/>
    <lineage>
        <taxon>Eukaryota</taxon>
        <taxon>Sar</taxon>
        <taxon>Stramenopiles</taxon>
        <taxon>Ochrophyta</taxon>
        <taxon>Bacillariophyta</taxon>
        <taxon>Bacillariophyceae</taxon>
        <taxon>Bacillariophycidae</taxon>
        <taxon>Naviculales</taxon>
        <taxon>Naviculaceae</taxon>
        <taxon>Seminavis</taxon>
    </lineage>
</organism>
<feature type="compositionally biased region" description="Low complexity" evidence="1">
    <location>
        <begin position="522"/>
        <end position="533"/>
    </location>
</feature>
<dbReference type="AlphaFoldDB" id="A0A9N8DXV7"/>
<evidence type="ECO:0000256" key="1">
    <source>
        <dbReference type="SAM" id="MobiDB-lite"/>
    </source>
</evidence>
<dbReference type="InterPro" id="IPR001478">
    <property type="entry name" value="PDZ"/>
</dbReference>
<reference evidence="4" key="1">
    <citation type="submission" date="2020-06" db="EMBL/GenBank/DDBJ databases">
        <authorList>
            <consortium name="Plant Systems Biology data submission"/>
        </authorList>
    </citation>
    <scope>NUCLEOTIDE SEQUENCE</scope>
    <source>
        <strain evidence="4">D6</strain>
    </source>
</reference>
<keyword evidence="5" id="KW-1185">Reference proteome</keyword>
<feature type="compositionally biased region" description="Polar residues" evidence="1">
    <location>
        <begin position="545"/>
        <end position="560"/>
    </location>
</feature>
<keyword evidence="2" id="KW-1133">Transmembrane helix</keyword>
<dbReference type="SMART" id="SM00228">
    <property type="entry name" value="PDZ"/>
    <property type="match status" value="2"/>
</dbReference>
<dbReference type="PROSITE" id="PS50106">
    <property type="entry name" value="PDZ"/>
    <property type="match status" value="1"/>
</dbReference>
<proteinExistence type="predicted"/>
<protein>
    <recommendedName>
        <fullName evidence="3">PDZ domain-containing protein</fullName>
    </recommendedName>
</protein>
<feature type="transmembrane region" description="Helical" evidence="2">
    <location>
        <begin position="405"/>
        <end position="426"/>
    </location>
</feature>
<evidence type="ECO:0000313" key="4">
    <source>
        <dbReference type="EMBL" id="CAB9507979.1"/>
    </source>
</evidence>
<dbReference type="InterPro" id="IPR036034">
    <property type="entry name" value="PDZ_sf"/>
</dbReference>